<keyword evidence="3" id="KW-0970">Cilium biogenesis/degradation</keyword>
<evidence type="ECO:0000313" key="7">
    <source>
        <dbReference type="EMBL" id="KAH9628171.1"/>
    </source>
</evidence>
<accession>A0A922S7V0</accession>
<comment type="caution">
    <text evidence="7">The sequence shown here is derived from an EMBL/GenBank/DDBJ whole genome shotgun (WGS) entry which is preliminary data.</text>
</comment>
<dbReference type="GO" id="GO:0005929">
    <property type="term" value="C:cilium"/>
    <property type="evidence" value="ECO:0007669"/>
    <property type="project" value="UniProtKB-SubCell"/>
</dbReference>
<keyword evidence="6" id="KW-0966">Cell projection</keyword>
<dbReference type="GO" id="GO:0030992">
    <property type="term" value="C:intraciliary transport particle B"/>
    <property type="evidence" value="ECO:0007669"/>
    <property type="project" value="TreeGrafter"/>
</dbReference>
<dbReference type="GO" id="GO:0005815">
    <property type="term" value="C:microtubule organizing center"/>
    <property type="evidence" value="ECO:0007669"/>
    <property type="project" value="TreeGrafter"/>
</dbReference>
<proteinExistence type="inferred from homology"/>
<evidence type="ECO:0000256" key="5">
    <source>
        <dbReference type="ARBA" id="ARBA00023069"/>
    </source>
</evidence>
<reference evidence="7" key="1">
    <citation type="journal article" date="2021" name="G3 (Bethesda)">
        <title>Genome and transcriptome analysis of the beet armyworm Spodoptera exigua reveals targets for pest control. .</title>
        <authorList>
            <person name="Simon S."/>
            <person name="Breeschoten T."/>
            <person name="Jansen H.J."/>
            <person name="Dirks R.P."/>
            <person name="Schranz M.E."/>
            <person name="Ros V.I.D."/>
        </authorList>
    </citation>
    <scope>NUCLEOTIDE SEQUENCE</scope>
    <source>
        <strain evidence="7">TB_SE_WUR_2020</strain>
    </source>
</reference>
<evidence type="ECO:0000313" key="8">
    <source>
        <dbReference type="Proteomes" id="UP000814243"/>
    </source>
</evidence>
<dbReference type="EMBL" id="JACEFF010000926">
    <property type="protein sequence ID" value="KAH9628171.1"/>
    <property type="molecule type" value="Genomic_DNA"/>
</dbReference>
<organism evidence="7 8">
    <name type="scientific">Spodoptera exigua</name>
    <name type="common">Beet armyworm</name>
    <name type="synonym">Noctua fulgens</name>
    <dbReference type="NCBI Taxonomy" id="7107"/>
    <lineage>
        <taxon>Eukaryota</taxon>
        <taxon>Metazoa</taxon>
        <taxon>Ecdysozoa</taxon>
        <taxon>Arthropoda</taxon>
        <taxon>Hexapoda</taxon>
        <taxon>Insecta</taxon>
        <taxon>Pterygota</taxon>
        <taxon>Neoptera</taxon>
        <taxon>Endopterygota</taxon>
        <taxon>Lepidoptera</taxon>
        <taxon>Glossata</taxon>
        <taxon>Ditrysia</taxon>
        <taxon>Noctuoidea</taxon>
        <taxon>Noctuidae</taxon>
        <taxon>Amphipyrinae</taxon>
        <taxon>Spodoptera</taxon>
    </lineage>
</organism>
<evidence type="ECO:0000256" key="2">
    <source>
        <dbReference type="ARBA" id="ARBA00008340"/>
    </source>
</evidence>
<evidence type="ECO:0000256" key="3">
    <source>
        <dbReference type="ARBA" id="ARBA00022794"/>
    </source>
</evidence>
<dbReference type="AlphaFoldDB" id="A0A922S7V0"/>
<sequence length="178" mass="19768">MSYRDLRNFSEAMRVLGFPKPISLESFRTPNWDLMEECLRWLAARVEPDAELGGGKQTVEQRVALVTHAIALFHSRANIKLNGKRVYGADGWAVRELMKVASMLRAALDAPAADDPQHDSSPLSYDFTSRLGEIKQARALATDITAQGAFLYDLLAKEAENKVGLSRQLLCPSIFCAQ</sequence>
<dbReference type="Pfam" id="PF10234">
    <property type="entry name" value="Cluap1"/>
    <property type="match status" value="1"/>
</dbReference>
<name>A0A922S7V0_SPOEX</name>
<comment type="subcellular location">
    <subcellularLocation>
        <location evidence="1">Cell projection</location>
        <location evidence="1">Cilium</location>
    </subcellularLocation>
</comment>
<comment type="similarity">
    <text evidence="2">Belongs to the CLUAP1 family.</text>
</comment>
<dbReference type="Proteomes" id="UP000814243">
    <property type="component" value="Unassembled WGS sequence"/>
</dbReference>
<evidence type="ECO:0008006" key="9">
    <source>
        <dbReference type="Google" id="ProtNLM"/>
    </source>
</evidence>
<keyword evidence="5" id="KW-0969">Cilium</keyword>
<evidence type="ECO:0000256" key="6">
    <source>
        <dbReference type="ARBA" id="ARBA00023273"/>
    </source>
</evidence>
<gene>
    <name evidence="7" type="ORF">HF086_006802</name>
</gene>
<keyword evidence="4" id="KW-0175">Coiled coil</keyword>
<dbReference type="PANTHER" id="PTHR21547:SF0">
    <property type="entry name" value="CLUSTERIN-ASSOCIATED PROTEIN 1"/>
    <property type="match status" value="1"/>
</dbReference>
<dbReference type="InterPro" id="IPR019366">
    <property type="entry name" value="Clusterin-associated_protein-1"/>
</dbReference>
<dbReference type="GO" id="GO:0060271">
    <property type="term" value="P:cilium assembly"/>
    <property type="evidence" value="ECO:0007669"/>
    <property type="project" value="TreeGrafter"/>
</dbReference>
<dbReference type="PANTHER" id="PTHR21547">
    <property type="entry name" value="CLUSTERIN ASSOCIATED PROTEIN 1"/>
    <property type="match status" value="1"/>
</dbReference>
<evidence type="ECO:0000256" key="4">
    <source>
        <dbReference type="ARBA" id="ARBA00023054"/>
    </source>
</evidence>
<protein>
    <recommendedName>
        <fullName evidence="9">Clusterin-associated protein 1</fullName>
    </recommendedName>
</protein>
<evidence type="ECO:0000256" key="1">
    <source>
        <dbReference type="ARBA" id="ARBA00004138"/>
    </source>
</evidence>